<keyword evidence="1" id="KW-0732">Signal</keyword>
<keyword evidence="3" id="KW-1185">Reference proteome</keyword>
<name>A0A3D9H697_9FLAO</name>
<dbReference type="AlphaFoldDB" id="A0A3D9H697"/>
<evidence type="ECO:0000313" key="3">
    <source>
        <dbReference type="Proteomes" id="UP000256980"/>
    </source>
</evidence>
<dbReference type="InterPro" id="IPR023614">
    <property type="entry name" value="Porin_dom_sf"/>
</dbReference>
<dbReference type="InterPro" id="IPR010870">
    <property type="entry name" value="Porin_O/P"/>
</dbReference>
<dbReference type="RefSeq" id="WP_115817076.1">
    <property type="nucleotide sequence ID" value="NZ_QRDV01000003.1"/>
</dbReference>
<proteinExistence type="predicted"/>
<dbReference type="Pfam" id="PF07396">
    <property type="entry name" value="Porin_O_P"/>
    <property type="match status" value="1"/>
</dbReference>
<gene>
    <name evidence="2" type="ORF">DFQ10_103160</name>
</gene>
<dbReference type="SUPFAM" id="SSF56935">
    <property type="entry name" value="Porins"/>
    <property type="match status" value="1"/>
</dbReference>
<feature type="signal peptide" evidence="1">
    <location>
        <begin position="1"/>
        <end position="21"/>
    </location>
</feature>
<dbReference type="Proteomes" id="UP000256980">
    <property type="component" value="Unassembled WGS sequence"/>
</dbReference>
<sequence length="406" mass="45848">MKLRLSIMAIVAISVLMKLNAQEISDTSFGKGLINFVAKDSSFSVKFAPRFQVRSISSWDYDGNQYGSAEHNFIVRRARLKFDGFAYSPKLKYKLELGLSNRDVAGANEYNRNTPRYILDAVIMWNFAGNWELWAGQTKLPGNVERVVSSANLQFVNRSLLNSRFNIDRDLGIQIRHKTNLGKDFLMREKFAISQGEGRNVTEGNEGGLQYTARLEFLPFGTFKSKGDYVQSDLKREAKPKLMLGFTYNYNQDAVRERGFAGDYMFTTEDESKNGPLFETNQTTIFADAMFKYNGFSFMGEYAKRTADDVIATEADGTPTGDIVLTGNALNLQAGYLFKSNYEIAARFTTLDYEKETGALPITQYTLGASKYIVGHKLKVQSDLSYTTLDGNENNITFRLGFDIHF</sequence>
<dbReference type="EMBL" id="QRDV01000003">
    <property type="protein sequence ID" value="RED44476.1"/>
    <property type="molecule type" value="Genomic_DNA"/>
</dbReference>
<feature type="chain" id="PRO_5017762702" evidence="1">
    <location>
        <begin position="22"/>
        <end position="406"/>
    </location>
</feature>
<comment type="caution">
    <text evidence="2">The sequence shown here is derived from an EMBL/GenBank/DDBJ whole genome shotgun (WGS) entry which is preliminary data.</text>
</comment>
<evidence type="ECO:0000313" key="2">
    <source>
        <dbReference type="EMBL" id="RED44476.1"/>
    </source>
</evidence>
<accession>A0A3D9H697</accession>
<reference evidence="2 3" key="1">
    <citation type="submission" date="2018-07" db="EMBL/GenBank/DDBJ databases">
        <title>Genomic Encyclopedia of Type Strains, Phase III (KMG-III): the genomes of soil and plant-associated and newly described type strains.</title>
        <authorList>
            <person name="Whitman W."/>
        </authorList>
    </citation>
    <scope>NUCLEOTIDE SEQUENCE [LARGE SCALE GENOMIC DNA]</scope>
    <source>
        <strain evidence="2 3">CECT 7946</strain>
    </source>
</reference>
<evidence type="ECO:0000256" key="1">
    <source>
        <dbReference type="SAM" id="SignalP"/>
    </source>
</evidence>
<protein>
    <submittedName>
        <fullName evidence="2">Phosphate-selective porin O/P</fullName>
    </submittedName>
</protein>
<dbReference type="Gene3D" id="2.40.160.10">
    <property type="entry name" value="Porin"/>
    <property type="match status" value="1"/>
</dbReference>
<organism evidence="2 3">
    <name type="scientific">Winogradskyella eximia</name>
    <dbReference type="NCBI Taxonomy" id="262006"/>
    <lineage>
        <taxon>Bacteria</taxon>
        <taxon>Pseudomonadati</taxon>
        <taxon>Bacteroidota</taxon>
        <taxon>Flavobacteriia</taxon>
        <taxon>Flavobacteriales</taxon>
        <taxon>Flavobacteriaceae</taxon>
        <taxon>Winogradskyella</taxon>
    </lineage>
</organism>
<dbReference type="OrthoDB" id="5442696at2"/>